<reference evidence="5 6" key="1">
    <citation type="submission" date="2019-10" db="EMBL/GenBank/DDBJ databases">
        <authorList>
            <person name="Palmer J.M."/>
        </authorList>
    </citation>
    <scope>NUCLEOTIDE SEQUENCE [LARGE SCALE GENOMIC DNA]</scope>
    <source>
        <strain evidence="5 6">TWF718</strain>
    </source>
</reference>
<dbReference type="Gene3D" id="1.10.30.10">
    <property type="entry name" value="High mobility group box domain"/>
    <property type="match status" value="2"/>
</dbReference>
<name>A0AAN8NCR4_9PEZI</name>
<feature type="domain" description="HMG box" evidence="4">
    <location>
        <begin position="155"/>
        <end position="220"/>
    </location>
</feature>
<dbReference type="Pfam" id="PF00505">
    <property type="entry name" value="HMG_box"/>
    <property type="match status" value="1"/>
</dbReference>
<dbReference type="InterPro" id="IPR050342">
    <property type="entry name" value="HMGB"/>
</dbReference>
<evidence type="ECO:0000313" key="6">
    <source>
        <dbReference type="Proteomes" id="UP001313282"/>
    </source>
</evidence>
<dbReference type="PANTHER" id="PTHR48112">
    <property type="entry name" value="HIGH MOBILITY GROUP PROTEIN DSP1"/>
    <property type="match status" value="1"/>
</dbReference>
<dbReference type="EMBL" id="JAVHNR010000001">
    <property type="protein sequence ID" value="KAK6356364.1"/>
    <property type="molecule type" value="Genomic_DNA"/>
</dbReference>
<accession>A0AAN8NCR4</accession>
<dbReference type="GO" id="GO:0005634">
    <property type="term" value="C:nucleus"/>
    <property type="evidence" value="ECO:0007669"/>
    <property type="project" value="UniProtKB-UniRule"/>
</dbReference>
<feature type="DNA-binding region" description="HMG box" evidence="2">
    <location>
        <begin position="262"/>
        <end position="328"/>
    </location>
</feature>
<dbReference type="GO" id="GO:0003677">
    <property type="term" value="F:DNA binding"/>
    <property type="evidence" value="ECO:0007669"/>
    <property type="project" value="UniProtKB-UniRule"/>
</dbReference>
<dbReference type="PROSITE" id="PS50118">
    <property type="entry name" value="HMG_BOX_2"/>
    <property type="match status" value="2"/>
</dbReference>
<evidence type="ECO:0000256" key="3">
    <source>
        <dbReference type="SAM" id="MobiDB-lite"/>
    </source>
</evidence>
<dbReference type="SUPFAM" id="SSF47095">
    <property type="entry name" value="HMG-box"/>
    <property type="match status" value="2"/>
</dbReference>
<comment type="caution">
    <text evidence="5">The sequence shown here is derived from an EMBL/GenBank/DDBJ whole genome shotgun (WGS) entry which is preliminary data.</text>
</comment>
<evidence type="ECO:0000256" key="2">
    <source>
        <dbReference type="PROSITE-ProRule" id="PRU00267"/>
    </source>
</evidence>
<evidence type="ECO:0000313" key="5">
    <source>
        <dbReference type="EMBL" id="KAK6356364.1"/>
    </source>
</evidence>
<proteinExistence type="predicted"/>
<evidence type="ECO:0000256" key="1">
    <source>
        <dbReference type="ARBA" id="ARBA00023125"/>
    </source>
</evidence>
<evidence type="ECO:0000259" key="4">
    <source>
        <dbReference type="PROSITE" id="PS50118"/>
    </source>
</evidence>
<dbReference type="PANTHER" id="PTHR48112:SF22">
    <property type="entry name" value="MITOCHONDRIAL TRANSCRIPTION FACTOR A, ISOFORM B"/>
    <property type="match status" value="1"/>
</dbReference>
<dbReference type="Proteomes" id="UP001313282">
    <property type="component" value="Unassembled WGS sequence"/>
</dbReference>
<feature type="compositionally biased region" description="Basic residues" evidence="3">
    <location>
        <begin position="74"/>
        <end position="87"/>
    </location>
</feature>
<dbReference type="InterPro" id="IPR036910">
    <property type="entry name" value="HMG_box_dom_sf"/>
</dbReference>
<dbReference type="CDD" id="cd00084">
    <property type="entry name" value="HMG-box_SF"/>
    <property type="match status" value="1"/>
</dbReference>
<feature type="domain" description="HMG box" evidence="4">
    <location>
        <begin position="262"/>
        <end position="328"/>
    </location>
</feature>
<keyword evidence="6" id="KW-1185">Reference proteome</keyword>
<keyword evidence="2" id="KW-0539">Nucleus</keyword>
<keyword evidence="1 2" id="KW-0238">DNA-binding</keyword>
<organism evidence="5 6">
    <name type="scientific">Orbilia javanica</name>
    <dbReference type="NCBI Taxonomy" id="47235"/>
    <lineage>
        <taxon>Eukaryota</taxon>
        <taxon>Fungi</taxon>
        <taxon>Dikarya</taxon>
        <taxon>Ascomycota</taxon>
        <taxon>Pezizomycotina</taxon>
        <taxon>Orbiliomycetes</taxon>
        <taxon>Orbiliales</taxon>
        <taxon>Orbiliaceae</taxon>
        <taxon>Orbilia</taxon>
    </lineage>
</organism>
<dbReference type="InterPro" id="IPR009071">
    <property type="entry name" value="HMG_box_dom"/>
</dbReference>
<feature type="compositionally biased region" description="Basic residues" evidence="3">
    <location>
        <begin position="98"/>
        <end position="138"/>
    </location>
</feature>
<feature type="DNA-binding region" description="HMG box" evidence="2">
    <location>
        <begin position="155"/>
        <end position="220"/>
    </location>
</feature>
<sequence length="333" mass="36723">MLAVGRSRLAASSGLSLPKLSALVARAIARSGPLSSGAANALNSQATFAPFVKANLPILTNLVLREFATAAKKPATKKKAPAKKAPAKRSTTTTTKKPAAKRRTVAKKAGTRRTVIKKKPAAKKKAAPKKKVIKKATPKKPGIQTQYDKALGDAPSKKASPYNLFFVETLKSLDSSTRAPEKAKLVAEKWRGLSDAEKKTWQDRAAEETVKRKAAYDQWLSKLNPLEIEAANLARQRIRGYREKKGIKGTSPATKIKDDRLVKRPCTPWVFFMKEKYSSGVVDNVEHKQKMSKLAEMWKGTTEAERKKYNDLASKDTARYKAERAAFLKKYGN</sequence>
<feature type="compositionally biased region" description="Low complexity" evidence="3">
    <location>
        <begin position="88"/>
        <end position="97"/>
    </location>
</feature>
<dbReference type="SMART" id="SM00398">
    <property type="entry name" value="HMG"/>
    <property type="match status" value="2"/>
</dbReference>
<dbReference type="AlphaFoldDB" id="A0AAN8NCR4"/>
<gene>
    <name evidence="5" type="ORF">TWF718_000725</name>
</gene>
<feature type="region of interest" description="Disordered" evidence="3">
    <location>
        <begin position="73"/>
        <end position="147"/>
    </location>
</feature>
<protein>
    <recommendedName>
        <fullName evidence="4">HMG box domain-containing protein</fullName>
    </recommendedName>
</protein>